<dbReference type="Pfam" id="PF00107">
    <property type="entry name" value="ADH_zinc_N"/>
    <property type="match status" value="1"/>
</dbReference>
<keyword evidence="3 6" id="KW-0479">Metal-binding</keyword>
<dbReference type="PANTHER" id="PTHR42940:SF8">
    <property type="entry name" value="VACUOLAR PROTEIN SORTING-ASSOCIATED PROTEIN 11"/>
    <property type="match status" value="1"/>
</dbReference>
<dbReference type="Gene3D" id="3.40.50.720">
    <property type="entry name" value="NAD(P)-binding Rossmann-like Domain"/>
    <property type="match status" value="1"/>
</dbReference>
<dbReference type="InterPro" id="IPR011032">
    <property type="entry name" value="GroES-like_sf"/>
</dbReference>
<dbReference type="InterPro" id="IPR036291">
    <property type="entry name" value="NAD(P)-bd_dom_sf"/>
</dbReference>
<dbReference type="InterPro" id="IPR013149">
    <property type="entry name" value="ADH-like_C"/>
</dbReference>
<evidence type="ECO:0000256" key="2">
    <source>
        <dbReference type="ARBA" id="ARBA00008072"/>
    </source>
</evidence>
<evidence type="ECO:0000256" key="4">
    <source>
        <dbReference type="ARBA" id="ARBA00022833"/>
    </source>
</evidence>
<name>A0ABP0AWD6_9PEZI</name>
<reference evidence="9 10" key="1">
    <citation type="submission" date="2024-01" db="EMBL/GenBank/DDBJ databases">
        <authorList>
            <person name="Allen C."/>
            <person name="Tagirdzhanova G."/>
        </authorList>
    </citation>
    <scope>NUCLEOTIDE SEQUENCE [LARGE SCALE GENOMIC DNA]</scope>
</reference>
<comment type="similarity">
    <text evidence="2 6">Belongs to the zinc-containing alcohol dehydrogenase family.</text>
</comment>
<dbReference type="InterPro" id="IPR002328">
    <property type="entry name" value="ADH_Zn_CS"/>
</dbReference>
<dbReference type="InterPro" id="IPR013154">
    <property type="entry name" value="ADH-like_N"/>
</dbReference>
<evidence type="ECO:0000313" key="10">
    <source>
        <dbReference type="Proteomes" id="UP001642406"/>
    </source>
</evidence>
<evidence type="ECO:0008006" key="11">
    <source>
        <dbReference type="Google" id="ProtNLM"/>
    </source>
</evidence>
<comment type="caution">
    <text evidence="9">The sequence shown here is derived from an EMBL/GenBank/DDBJ whole genome shotgun (WGS) entry which is preliminary data.</text>
</comment>
<dbReference type="Gene3D" id="3.90.180.10">
    <property type="entry name" value="Medium-chain alcohol dehydrogenases, catalytic domain"/>
    <property type="match status" value="1"/>
</dbReference>
<dbReference type="SUPFAM" id="SSF51735">
    <property type="entry name" value="NAD(P)-binding Rossmann-fold domains"/>
    <property type="match status" value="1"/>
</dbReference>
<organism evidence="9 10">
    <name type="scientific">Sporothrix bragantina</name>
    <dbReference type="NCBI Taxonomy" id="671064"/>
    <lineage>
        <taxon>Eukaryota</taxon>
        <taxon>Fungi</taxon>
        <taxon>Dikarya</taxon>
        <taxon>Ascomycota</taxon>
        <taxon>Pezizomycotina</taxon>
        <taxon>Sordariomycetes</taxon>
        <taxon>Sordariomycetidae</taxon>
        <taxon>Ophiostomatales</taxon>
        <taxon>Ophiostomataceae</taxon>
        <taxon>Sporothrix</taxon>
    </lineage>
</organism>
<evidence type="ECO:0000256" key="6">
    <source>
        <dbReference type="RuleBase" id="RU361277"/>
    </source>
</evidence>
<dbReference type="Pfam" id="PF08240">
    <property type="entry name" value="ADH_N"/>
    <property type="match status" value="1"/>
</dbReference>
<sequence length="352" mass="38185">MATMKCFKLQEWGKPGAYAEAPVPTPGSNDVLVRVKAVGLCLSDVHMFRSEPGSDPFASVMDPGFILGHETSGVVESWGANVSDLRKGESVVLHHVQHCGRCEFCERGLEMHCTFFKRGDIMVTRGSGLDGGLAEFVVVPRDELVSVGDDDPVRYAPLMDAGITAYSACMKFIPRLRPGDFAVVIGIGGLGAYGIQFIKMMSAARVIAVDNLDQRLDYAKELGADFVVKSDKDAKAKIMEITKGRGIDGLVDFAGVNQTMQLAADVVRPRGFISVPGMGGGSVTLGWNKMATTAEFALSLGSSRKEMREVCQLALEGRLRIDMETFNWDQIHEAYEKLEKGQLSGRAVILVQ</sequence>
<accession>A0ABP0AWD6</accession>
<protein>
    <recommendedName>
        <fullName evidence="11">Enoyl reductase (ER) domain-containing protein</fullName>
    </recommendedName>
</protein>
<gene>
    <name evidence="9" type="ORF">SBRCBS47491_001174</name>
</gene>
<feature type="domain" description="Alcohol dehydrogenase-like N-terminal" evidence="8">
    <location>
        <begin position="28"/>
        <end position="147"/>
    </location>
</feature>
<proteinExistence type="inferred from homology"/>
<comment type="cofactor">
    <cofactor evidence="1 6">
        <name>Zn(2+)</name>
        <dbReference type="ChEBI" id="CHEBI:29105"/>
    </cofactor>
</comment>
<evidence type="ECO:0000256" key="3">
    <source>
        <dbReference type="ARBA" id="ARBA00022723"/>
    </source>
</evidence>
<evidence type="ECO:0000256" key="1">
    <source>
        <dbReference type="ARBA" id="ARBA00001947"/>
    </source>
</evidence>
<keyword evidence="5" id="KW-0560">Oxidoreductase</keyword>
<dbReference type="PROSITE" id="PS00059">
    <property type="entry name" value="ADH_ZINC"/>
    <property type="match status" value="1"/>
</dbReference>
<feature type="domain" description="Alcohol dehydrogenase-like C-terminal" evidence="7">
    <location>
        <begin position="189"/>
        <end position="314"/>
    </location>
</feature>
<evidence type="ECO:0000256" key="5">
    <source>
        <dbReference type="ARBA" id="ARBA00023002"/>
    </source>
</evidence>
<dbReference type="PANTHER" id="PTHR42940">
    <property type="entry name" value="ALCOHOL DEHYDROGENASE 1-RELATED"/>
    <property type="match status" value="1"/>
</dbReference>
<evidence type="ECO:0000313" key="9">
    <source>
        <dbReference type="EMBL" id="CAK7211584.1"/>
    </source>
</evidence>
<keyword evidence="10" id="KW-1185">Reference proteome</keyword>
<keyword evidence="4 6" id="KW-0862">Zinc</keyword>
<evidence type="ECO:0000259" key="7">
    <source>
        <dbReference type="Pfam" id="PF00107"/>
    </source>
</evidence>
<evidence type="ECO:0000259" key="8">
    <source>
        <dbReference type="Pfam" id="PF08240"/>
    </source>
</evidence>
<dbReference type="SUPFAM" id="SSF50129">
    <property type="entry name" value="GroES-like"/>
    <property type="match status" value="1"/>
</dbReference>
<dbReference type="EMBL" id="CAWUHC010000006">
    <property type="protein sequence ID" value="CAK7211584.1"/>
    <property type="molecule type" value="Genomic_DNA"/>
</dbReference>
<dbReference type="Proteomes" id="UP001642406">
    <property type="component" value="Unassembled WGS sequence"/>
</dbReference>